<organism evidence="1 2">
    <name type="scientific">Waltera acetigignens</name>
    <dbReference type="NCBI Taxonomy" id="2981769"/>
    <lineage>
        <taxon>Bacteria</taxon>
        <taxon>Bacillati</taxon>
        <taxon>Bacillota</taxon>
        <taxon>Clostridia</taxon>
        <taxon>Lachnospirales</taxon>
        <taxon>Lachnospiraceae</taxon>
        <taxon>Waltera</taxon>
    </lineage>
</organism>
<dbReference type="AlphaFoldDB" id="A0AAE3A1S9"/>
<protein>
    <submittedName>
        <fullName evidence="1">Uncharacterized protein</fullName>
    </submittedName>
</protein>
<sequence>MKIPEDVKEAINEMFLCKNLMEHMGCFQHFYEELKDCTFVVFSEDEGTELPEALHSNYDNDFAIINIGSTNRYYAVNSTIYEEMLRTGRSDYYIDVCVELDTQAVSYLKNIFEEYNKIPDYDKIRKMIEYLQLPEVNYCCVPYLVENAAKKDDINVIDCYKNIKSFMLFKSFDFSVFEEKGECAYVRQEEDIQIDVDGLYNDMLSEKFYQAYENLFRMQKALYVLLLKTVCIEFTNRKSAKNKVMELFDFVNEQLGFIAERELEVCYYYFNHHEKTKKFFKKVQKNSKDLLHTINGMAWDLIHIRLIEQQFTLKPTDEVRFAIHVLLTYDDGLKEILQINPIEQIVFYKDIPIPKLKHFWIDNIPGAKEKLLSEENRRRRHQAFVEKDVNELTRTLEAELLSICDEAKA</sequence>
<evidence type="ECO:0000313" key="2">
    <source>
        <dbReference type="Proteomes" id="UP001197795"/>
    </source>
</evidence>
<reference evidence="1 2" key="1">
    <citation type="submission" date="2021-10" db="EMBL/GenBank/DDBJ databases">
        <title>Anaerobic single-cell dispensing facilitates the cultivation of human gut bacteria.</title>
        <authorList>
            <person name="Afrizal A."/>
        </authorList>
    </citation>
    <scope>NUCLEOTIDE SEQUENCE [LARGE SCALE GENOMIC DNA]</scope>
    <source>
        <strain evidence="1 2">CLA-AA-H273</strain>
    </source>
</reference>
<proteinExistence type="predicted"/>
<gene>
    <name evidence="1" type="ORF">LKD75_02775</name>
</gene>
<dbReference type="EMBL" id="JAJEPV010000005">
    <property type="protein sequence ID" value="MCC2118525.1"/>
    <property type="molecule type" value="Genomic_DNA"/>
</dbReference>
<dbReference type="RefSeq" id="WP_227732342.1">
    <property type="nucleotide sequence ID" value="NZ_JAJEPV010000005.1"/>
</dbReference>
<name>A0AAE3A1S9_9FIRM</name>
<evidence type="ECO:0000313" key="1">
    <source>
        <dbReference type="EMBL" id="MCC2118525.1"/>
    </source>
</evidence>
<dbReference type="Proteomes" id="UP001197795">
    <property type="component" value="Unassembled WGS sequence"/>
</dbReference>
<keyword evidence="2" id="KW-1185">Reference proteome</keyword>
<accession>A0AAE3A1S9</accession>
<comment type="caution">
    <text evidence="1">The sequence shown here is derived from an EMBL/GenBank/DDBJ whole genome shotgun (WGS) entry which is preliminary data.</text>
</comment>